<evidence type="ECO:0000313" key="2">
    <source>
        <dbReference type="EMBL" id="OXA40772.1"/>
    </source>
</evidence>
<sequence length="581" mass="66631">MAALNEDPEYIIFVDLYPGYIHWQFNHYFLTSGDFRVTSIMLYCNTTSNILSIVCHTCTPPQAIPDQNDRSVLLKIVFPLKDWDVLEYYKKLMTNMNGHPVRFITYRTFWKIPCSLRYCGLNTPRTSCPVTELILRLNFTPQDSFHNTIGHILSNHMDRESELEEQFYTPGMLLRQIWVKHGIEYKKYGYTILALPTELDGTSLLKIFDFLSCSILIFLGGCSSLIIFKSKDFVYAPFMWTVSIFLQQGTNIVIKTEEVKVVRFRVFITYYIILIWLFNAFTVGSIFSGEFFCLFASNRISPLPKTLKELVQAEGIPIFSFSSTINQNVTGHGSPTDVSTIKEIMIPGMLKHAKHSPDYLLILKNIIARVVWLGNSNSFGFALSVSLNKPLPSNKMPRPTVFAVIDRQLILQNLEAFFGIFKKYFIVHNPEEPLDVEILPWVTARTPFGEIFEENIGFLTESGILEYWGKNFQRFNFLEEVKVLHDFRAKLGIPEKNHTIYFQKAVLHGQESNSAELAKEGEPIGVDKVRMLFVLYGICVGISALGYLMEKHVYIYKYKIVSAFLKIMSLRSTTGSSVELG</sequence>
<accession>A0A226D5D8</accession>
<comment type="caution">
    <text evidence="2">The sequence shown here is derived from an EMBL/GenBank/DDBJ whole genome shotgun (WGS) entry which is preliminary data.</text>
</comment>
<gene>
    <name evidence="2" type="ORF">Fcan01_24532</name>
</gene>
<keyword evidence="1" id="KW-1133">Transmembrane helix</keyword>
<dbReference type="EMBL" id="LNIX01000032">
    <property type="protein sequence ID" value="OXA40772.1"/>
    <property type="molecule type" value="Genomic_DNA"/>
</dbReference>
<reference evidence="2 3" key="1">
    <citation type="submission" date="2015-12" db="EMBL/GenBank/DDBJ databases">
        <title>The genome of Folsomia candida.</title>
        <authorList>
            <person name="Faddeeva A."/>
            <person name="Derks M.F."/>
            <person name="Anvar Y."/>
            <person name="Smit S."/>
            <person name="Van Straalen N."/>
            <person name="Roelofs D."/>
        </authorList>
    </citation>
    <scope>NUCLEOTIDE SEQUENCE [LARGE SCALE GENOMIC DNA]</scope>
    <source>
        <strain evidence="2 3">VU population</strain>
        <tissue evidence="2">Whole body</tissue>
    </source>
</reference>
<evidence type="ECO:0000256" key="1">
    <source>
        <dbReference type="SAM" id="Phobius"/>
    </source>
</evidence>
<keyword evidence="1" id="KW-0812">Transmembrane</keyword>
<organism evidence="2 3">
    <name type="scientific">Folsomia candida</name>
    <name type="common">Springtail</name>
    <dbReference type="NCBI Taxonomy" id="158441"/>
    <lineage>
        <taxon>Eukaryota</taxon>
        <taxon>Metazoa</taxon>
        <taxon>Ecdysozoa</taxon>
        <taxon>Arthropoda</taxon>
        <taxon>Hexapoda</taxon>
        <taxon>Collembola</taxon>
        <taxon>Entomobryomorpha</taxon>
        <taxon>Isotomoidea</taxon>
        <taxon>Isotomidae</taxon>
        <taxon>Proisotominae</taxon>
        <taxon>Folsomia</taxon>
    </lineage>
</organism>
<feature type="transmembrane region" description="Helical" evidence="1">
    <location>
        <begin position="234"/>
        <end position="254"/>
    </location>
</feature>
<proteinExistence type="predicted"/>
<feature type="transmembrane region" description="Helical" evidence="1">
    <location>
        <begin position="207"/>
        <end position="228"/>
    </location>
</feature>
<keyword evidence="3" id="KW-1185">Reference proteome</keyword>
<dbReference type="AlphaFoldDB" id="A0A226D5D8"/>
<evidence type="ECO:0000313" key="3">
    <source>
        <dbReference type="Proteomes" id="UP000198287"/>
    </source>
</evidence>
<protein>
    <submittedName>
        <fullName evidence="2">Uncharacterized protein</fullName>
    </submittedName>
</protein>
<name>A0A226D5D8_FOLCA</name>
<feature type="transmembrane region" description="Helical" evidence="1">
    <location>
        <begin position="266"/>
        <end position="287"/>
    </location>
</feature>
<dbReference type="OrthoDB" id="8298634at2759"/>
<feature type="transmembrane region" description="Helical" evidence="1">
    <location>
        <begin position="531"/>
        <end position="549"/>
    </location>
</feature>
<dbReference type="Proteomes" id="UP000198287">
    <property type="component" value="Unassembled WGS sequence"/>
</dbReference>
<keyword evidence="1" id="KW-0472">Membrane</keyword>